<evidence type="ECO:0000313" key="1">
    <source>
        <dbReference type="EMBL" id="SFM72714.1"/>
    </source>
</evidence>
<reference evidence="1 2" key="1">
    <citation type="submission" date="2016-10" db="EMBL/GenBank/DDBJ databases">
        <authorList>
            <person name="de Groot N.N."/>
        </authorList>
    </citation>
    <scope>NUCLEOTIDE SEQUENCE [LARGE SCALE GENOMIC DNA]</scope>
    <source>
        <strain evidence="1 2">DSM 15283</strain>
    </source>
</reference>
<dbReference type="SUPFAM" id="SSF101327">
    <property type="entry name" value="YgfB-like"/>
    <property type="match status" value="1"/>
</dbReference>
<dbReference type="NCBIfam" id="TIGR02292">
    <property type="entry name" value="ygfB_yecA"/>
    <property type="match status" value="1"/>
</dbReference>
<sequence>MNDLDRLDAYLSSELSPETSMGLSDLDGYLTGAICMSGMPSLQACLAATLGDPARVPEDILNIVIKRYEAILERLCSGRILEPVFWQAPEGHVIAMDWCEGFMGAVKAHLEPWQAFMQTDIGAQLMTPILVHLIDDEGNSRFGIHQEDLDAVLDMAAAKIPESVTEIFAALRSARI</sequence>
<evidence type="ECO:0000313" key="2">
    <source>
        <dbReference type="Proteomes" id="UP000199144"/>
    </source>
</evidence>
<dbReference type="STRING" id="254406.SAMN04488042_11430"/>
<keyword evidence="2" id="KW-1185">Reference proteome</keyword>
<protein>
    <recommendedName>
        <fullName evidence="3">YecA family protein</fullName>
    </recommendedName>
</protein>
<accession>A0A1I4T7J8</accession>
<dbReference type="InterPro" id="IPR011978">
    <property type="entry name" value="YgfB-like"/>
</dbReference>
<dbReference type="EMBL" id="FOTQ01000014">
    <property type="protein sequence ID" value="SFM72714.1"/>
    <property type="molecule type" value="Genomic_DNA"/>
</dbReference>
<gene>
    <name evidence="1" type="ORF">SAMN04488042_11430</name>
</gene>
<dbReference type="RefSeq" id="WP_093096854.1">
    <property type="nucleotide sequence ID" value="NZ_FOTQ01000014.1"/>
</dbReference>
<proteinExistence type="predicted"/>
<organism evidence="1 2">
    <name type="scientific">Shimia aestuarii</name>
    <dbReference type="NCBI Taxonomy" id="254406"/>
    <lineage>
        <taxon>Bacteria</taxon>
        <taxon>Pseudomonadati</taxon>
        <taxon>Pseudomonadota</taxon>
        <taxon>Alphaproteobacteria</taxon>
        <taxon>Rhodobacterales</taxon>
        <taxon>Roseobacteraceae</taxon>
    </lineage>
</organism>
<name>A0A1I4T7J8_9RHOB</name>
<dbReference type="OrthoDB" id="1551443at2"/>
<dbReference type="AlphaFoldDB" id="A0A1I4T7J8"/>
<dbReference type="Pfam" id="PF03695">
    <property type="entry name" value="UPF0149"/>
    <property type="match status" value="1"/>
</dbReference>
<evidence type="ECO:0008006" key="3">
    <source>
        <dbReference type="Google" id="ProtNLM"/>
    </source>
</evidence>
<dbReference type="Proteomes" id="UP000199144">
    <property type="component" value="Unassembled WGS sequence"/>
</dbReference>
<dbReference type="InterPro" id="IPR036255">
    <property type="entry name" value="YgfB-like_sf"/>
</dbReference>